<gene>
    <name evidence="7" type="ORF">Pph01_56770</name>
</gene>
<dbReference type="InterPro" id="IPR009057">
    <property type="entry name" value="Homeodomain-like_sf"/>
</dbReference>
<keyword evidence="1" id="KW-0805">Transcription regulation</keyword>
<dbReference type="GO" id="GO:0000976">
    <property type="term" value="F:transcription cis-regulatory region binding"/>
    <property type="evidence" value="ECO:0007669"/>
    <property type="project" value="TreeGrafter"/>
</dbReference>
<dbReference type="Proteomes" id="UP000622547">
    <property type="component" value="Unassembled WGS sequence"/>
</dbReference>
<dbReference type="PROSITE" id="PS50977">
    <property type="entry name" value="HTH_TETR_2"/>
    <property type="match status" value="1"/>
</dbReference>
<dbReference type="PANTHER" id="PTHR30055">
    <property type="entry name" value="HTH-TYPE TRANSCRIPTIONAL REGULATOR RUTR"/>
    <property type="match status" value="1"/>
</dbReference>
<evidence type="ECO:0000256" key="1">
    <source>
        <dbReference type="ARBA" id="ARBA00023015"/>
    </source>
</evidence>
<evidence type="ECO:0000313" key="7">
    <source>
        <dbReference type="EMBL" id="GII40674.1"/>
    </source>
</evidence>
<dbReference type="Pfam" id="PF00440">
    <property type="entry name" value="TetR_N"/>
    <property type="match status" value="1"/>
</dbReference>
<evidence type="ECO:0000256" key="3">
    <source>
        <dbReference type="ARBA" id="ARBA00023163"/>
    </source>
</evidence>
<feature type="region of interest" description="Disordered" evidence="5">
    <location>
        <begin position="88"/>
        <end position="112"/>
    </location>
</feature>
<dbReference type="PRINTS" id="PR00455">
    <property type="entry name" value="HTHTETR"/>
</dbReference>
<evidence type="ECO:0000313" key="8">
    <source>
        <dbReference type="Proteomes" id="UP000622547"/>
    </source>
</evidence>
<feature type="DNA-binding region" description="H-T-H motif" evidence="4">
    <location>
        <begin position="40"/>
        <end position="59"/>
    </location>
</feature>
<dbReference type="PANTHER" id="PTHR30055:SF238">
    <property type="entry name" value="MYCOFACTOCIN BIOSYNTHESIS TRANSCRIPTIONAL REGULATOR MFTR-RELATED"/>
    <property type="match status" value="1"/>
</dbReference>
<keyword evidence="8" id="KW-1185">Reference proteome</keyword>
<dbReference type="AlphaFoldDB" id="A0A8J3U8I9"/>
<dbReference type="RefSeq" id="WP_204076185.1">
    <property type="nucleotide sequence ID" value="NZ_BAABHI010000002.1"/>
</dbReference>
<dbReference type="InterPro" id="IPR050109">
    <property type="entry name" value="HTH-type_TetR-like_transc_reg"/>
</dbReference>
<dbReference type="GO" id="GO:0003700">
    <property type="term" value="F:DNA-binding transcription factor activity"/>
    <property type="evidence" value="ECO:0007669"/>
    <property type="project" value="TreeGrafter"/>
</dbReference>
<proteinExistence type="predicted"/>
<protein>
    <submittedName>
        <fullName evidence="7">TetR family transcriptional regulator</fullName>
    </submittedName>
</protein>
<comment type="caution">
    <text evidence="7">The sequence shown here is derived from an EMBL/GenBank/DDBJ whole genome shotgun (WGS) entry which is preliminary data.</text>
</comment>
<organism evidence="7 8">
    <name type="scientific">Planotetraspora phitsanulokensis</name>
    <dbReference type="NCBI Taxonomy" id="575192"/>
    <lineage>
        <taxon>Bacteria</taxon>
        <taxon>Bacillati</taxon>
        <taxon>Actinomycetota</taxon>
        <taxon>Actinomycetes</taxon>
        <taxon>Streptosporangiales</taxon>
        <taxon>Streptosporangiaceae</taxon>
        <taxon>Planotetraspora</taxon>
    </lineage>
</organism>
<evidence type="ECO:0000259" key="6">
    <source>
        <dbReference type="PROSITE" id="PS50977"/>
    </source>
</evidence>
<reference evidence="7 8" key="1">
    <citation type="submission" date="2021-01" db="EMBL/GenBank/DDBJ databases">
        <title>Whole genome shotgun sequence of Planotetraspora phitsanulokensis NBRC 104273.</title>
        <authorList>
            <person name="Komaki H."/>
            <person name="Tamura T."/>
        </authorList>
    </citation>
    <scope>NUCLEOTIDE SEQUENCE [LARGE SCALE GENOMIC DNA]</scope>
    <source>
        <strain evidence="7 8">NBRC 104273</strain>
    </source>
</reference>
<dbReference type="InterPro" id="IPR001647">
    <property type="entry name" value="HTH_TetR"/>
</dbReference>
<dbReference type="InterPro" id="IPR036271">
    <property type="entry name" value="Tet_transcr_reg_TetR-rel_C_sf"/>
</dbReference>
<accession>A0A8J3U8I9</accession>
<sequence length="237" mass="25131">MTGAARPAPAEPGGRRGETRQKIYRAAVELIAEQGFTATTVDAIADRAGVAKGTVFYNFGSKEGLFAELLGHGVQRLADTLAEAARPETARFEATRSEATRPETTRAEPARAGRAGALEALDAVVLAQLRFFDEYGPFARVLVAEMWREAWQEVVIRLRAGALGVYQGVLDDAVAAGELRSGLDTGTAATAIFGMVLTVAIERRALHPESPLEDVHATLTELIHGRISGPGTAPPNG</sequence>
<dbReference type="Gene3D" id="1.10.357.10">
    <property type="entry name" value="Tetracycline Repressor, domain 2"/>
    <property type="match status" value="2"/>
</dbReference>
<name>A0A8J3U8I9_9ACTN</name>
<dbReference type="EMBL" id="BOOP01000028">
    <property type="protein sequence ID" value="GII40674.1"/>
    <property type="molecule type" value="Genomic_DNA"/>
</dbReference>
<feature type="domain" description="HTH tetR-type" evidence="6">
    <location>
        <begin position="17"/>
        <end position="77"/>
    </location>
</feature>
<keyword evidence="2 4" id="KW-0238">DNA-binding</keyword>
<dbReference type="SUPFAM" id="SSF46689">
    <property type="entry name" value="Homeodomain-like"/>
    <property type="match status" value="1"/>
</dbReference>
<evidence type="ECO:0000256" key="2">
    <source>
        <dbReference type="ARBA" id="ARBA00023125"/>
    </source>
</evidence>
<evidence type="ECO:0000256" key="5">
    <source>
        <dbReference type="SAM" id="MobiDB-lite"/>
    </source>
</evidence>
<feature type="compositionally biased region" description="Basic and acidic residues" evidence="5">
    <location>
        <begin position="88"/>
        <end position="111"/>
    </location>
</feature>
<keyword evidence="3" id="KW-0804">Transcription</keyword>
<dbReference type="SUPFAM" id="SSF48498">
    <property type="entry name" value="Tetracyclin repressor-like, C-terminal domain"/>
    <property type="match status" value="1"/>
</dbReference>
<evidence type="ECO:0000256" key="4">
    <source>
        <dbReference type="PROSITE-ProRule" id="PRU00335"/>
    </source>
</evidence>